<dbReference type="GO" id="GO:0003677">
    <property type="term" value="F:DNA binding"/>
    <property type="evidence" value="ECO:0007669"/>
    <property type="project" value="InterPro"/>
</dbReference>
<evidence type="ECO:0000259" key="7">
    <source>
        <dbReference type="Pfam" id="PF03444"/>
    </source>
</evidence>
<dbReference type="EMBL" id="DVHL01000040">
    <property type="protein sequence ID" value="HIR66181.1"/>
    <property type="molecule type" value="Genomic_DNA"/>
</dbReference>
<dbReference type="InterPro" id="IPR005104">
    <property type="entry name" value="WHTH_HrcA_DNA-bd"/>
</dbReference>
<protein>
    <recommendedName>
        <fullName evidence="5">Heat-inducible transcription repressor HrcA</fullName>
    </recommendedName>
</protein>
<dbReference type="InterPro" id="IPR036390">
    <property type="entry name" value="WH_DNA-bd_sf"/>
</dbReference>
<dbReference type="AlphaFoldDB" id="A0A9D1E4P2"/>
<dbReference type="Gene3D" id="3.30.450.40">
    <property type="match status" value="1"/>
</dbReference>
<dbReference type="InterPro" id="IPR029016">
    <property type="entry name" value="GAF-like_dom_sf"/>
</dbReference>
<dbReference type="Pfam" id="PF01628">
    <property type="entry name" value="HrcA"/>
    <property type="match status" value="1"/>
</dbReference>
<keyword evidence="1 5" id="KW-0678">Repressor</keyword>
<evidence type="ECO:0000256" key="5">
    <source>
        <dbReference type="HAMAP-Rule" id="MF_00081"/>
    </source>
</evidence>
<evidence type="ECO:0000256" key="1">
    <source>
        <dbReference type="ARBA" id="ARBA00022491"/>
    </source>
</evidence>
<keyword evidence="3 5" id="KW-0346">Stress response</keyword>
<dbReference type="Gene3D" id="1.10.10.10">
    <property type="entry name" value="Winged helix-like DNA-binding domain superfamily/Winged helix DNA-binding domain"/>
    <property type="match status" value="1"/>
</dbReference>
<dbReference type="GO" id="GO:0045892">
    <property type="term" value="P:negative regulation of DNA-templated transcription"/>
    <property type="evidence" value="ECO:0007669"/>
    <property type="project" value="UniProtKB-UniRule"/>
</dbReference>
<dbReference type="PANTHER" id="PTHR34824:SF1">
    <property type="entry name" value="HEAT-INDUCIBLE TRANSCRIPTION REPRESSOR HRCA"/>
    <property type="match status" value="1"/>
</dbReference>
<comment type="caution">
    <text evidence="8">The sequence shown here is derived from an EMBL/GenBank/DDBJ whole genome shotgun (WGS) entry which is preliminary data.</text>
</comment>
<dbReference type="InterPro" id="IPR023120">
    <property type="entry name" value="WHTH_transcript_rep_HrcA_IDD"/>
</dbReference>
<keyword evidence="2 5" id="KW-0805">Transcription regulation</keyword>
<dbReference type="Pfam" id="PF03444">
    <property type="entry name" value="WHD_HrcA"/>
    <property type="match status" value="1"/>
</dbReference>
<feature type="domain" description="Winged helix-turn-helix transcription repressor HrcA DNA-binding" evidence="7">
    <location>
        <begin position="1"/>
        <end position="71"/>
    </location>
</feature>
<organism evidence="8 9">
    <name type="scientific">Candidatus Fimimonas gallinarum</name>
    <dbReference type="NCBI Taxonomy" id="2840821"/>
    <lineage>
        <taxon>Bacteria</taxon>
        <taxon>Pseudomonadati</taxon>
        <taxon>Myxococcota</taxon>
        <taxon>Myxococcia</taxon>
        <taxon>Myxococcales</taxon>
        <taxon>Cystobacterineae</taxon>
        <taxon>Myxococcaceae</taxon>
        <taxon>Myxococcaceae incertae sedis</taxon>
        <taxon>Candidatus Fimimonas</taxon>
    </lineage>
</organism>
<evidence type="ECO:0000256" key="4">
    <source>
        <dbReference type="ARBA" id="ARBA00023163"/>
    </source>
</evidence>
<reference evidence="8" key="2">
    <citation type="journal article" date="2021" name="PeerJ">
        <title>Extensive microbial diversity within the chicken gut microbiome revealed by metagenomics and culture.</title>
        <authorList>
            <person name="Gilroy R."/>
            <person name="Ravi A."/>
            <person name="Getino M."/>
            <person name="Pursley I."/>
            <person name="Horton D.L."/>
            <person name="Alikhan N.F."/>
            <person name="Baker D."/>
            <person name="Gharbi K."/>
            <person name="Hall N."/>
            <person name="Watson M."/>
            <person name="Adriaenssens E.M."/>
            <person name="Foster-Nyarko E."/>
            <person name="Jarju S."/>
            <person name="Secka A."/>
            <person name="Antonio M."/>
            <person name="Oren A."/>
            <person name="Chaudhuri R.R."/>
            <person name="La Ragione R."/>
            <person name="Hildebrand F."/>
            <person name="Pallen M.J."/>
        </authorList>
    </citation>
    <scope>NUCLEOTIDE SEQUENCE</scope>
    <source>
        <strain evidence="8">CHK121-14286</strain>
    </source>
</reference>
<sequence>MLSDRKKKILCAVVDSYIDRATPISSNDIQQNYLAECSSATIRNELSALESMGYLIQPHVSAGRIPSEKAFRFYVDELSSTSPLTSEDFRIIQQYFGRRLSGMEEVVSSAAQAISDITNYTSVVVKSDMSDCIVAIRLVDLYNGKMLAVIVTDSRVLKDGIVEIPDDFTEALLAEVERWLNKVFVGKHVSEFINFNYPFALVNERFQQYNAVFRKIIDVLKKVSLENGMDMETYGENKIFQHCEYSNVESAKKFLQQMECKTQIAQLFTDDGGENGAVTIKIGSADNAPEGCAVVTTRVALGDNVSGSIGVIGPVRMNYKKVLCVLDKVSRLITEITEKQGK</sequence>
<accession>A0A9D1E4P2</accession>
<name>A0A9D1E4P2_9BACT</name>
<dbReference type="InterPro" id="IPR021153">
    <property type="entry name" value="HrcA_C"/>
</dbReference>
<dbReference type="Proteomes" id="UP000824200">
    <property type="component" value="Unassembled WGS sequence"/>
</dbReference>
<gene>
    <name evidence="5 8" type="primary">hrcA</name>
    <name evidence="8" type="ORF">IAC95_04825</name>
</gene>
<evidence type="ECO:0000259" key="6">
    <source>
        <dbReference type="Pfam" id="PF01628"/>
    </source>
</evidence>
<comment type="function">
    <text evidence="5">Negative regulator of class I heat shock genes (grpE-dnaK-dnaJ and groELS operons). Prevents heat-shock induction of these operons.</text>
</comment>
<dbReference type="InterPro" id="IPR002571">
    <property type="entry name" value="HrcA"/>
</dbReference>
<dbReference type="SUPFAM" id="SSF55781">
    <property type="entry name" value="GAF domain-like"/>
    <property type="match status" value="1"/>
</dbReference>
<evidence type="ECO:0000313" key="8">
    <source>
        <dbReference type="EMBL" id="HIR66181.1"/>
    </source>
</evidence>
<evidence type="ECO:0000256" key="2">
    <source>
        <dbReference type="ARBA" id="ARBA00023015"/>
    </source>
</evidence>
<reference evidence="8" key="1">
    <citation type="submission" date="2020-10" db="EMBL/GenBank/DDBJ databases">
        <authorList>
            <person name="Gilroy R."/>
        </authorList>
    </citation>
    <scope>NUCLEOTIDE SEQUENCE</scope>
    <source>
        <strain evidence="8">CHK121-14286</strain>
    </source>
</reference>
<feature type="domain" description="Heat-inducible transcription repressor HrcA C-terminal" evidence="6">
    <location>
        <begin position="104"/>
        <end position="322"/>
    </location>
</feature>
<evidence type="ECO:0000313" key="9">
    <source>
        <dbReference type="Proteomes" id="UP000824200"/>
    </source>
</evidence>
<proteinExistence type="inferred from homology"/>
<dbReference type="PANTHER" id="PTHR34824">
    <property type="entry name" value="HEAT-INDUCIBLE TRANSCRIPTION REPRESSOR HRCA"/>
    <property type="match status" value="1"/>
</dbReference>
<keyword evidence="4 5" id="KW-0804">Transcription</keyword>
<dbReference type="SUPFAM" id="SSF46785">
    <property type="entry name" value="Winged helix' DNA-binding domain"/>
    <property type="match status" value="1"/>
</dbReference>
<dbReference type="NCBIfam" id="TIGR00331">
    <property type="entry name" value="hrcA"/>
    <property type="match status" value="1"/>
</dbReference>
<comment type="similarity">
    <text evidence="5">Belongs to the HrcA family.</text>
</comment>
<evidence type="ECO:0000256" key="3">
    <source>
        <dbReference type="ARBA" id="ARBA00023016"/>
    </source>
</evidence>
<dbReference type="PIRSF" id="PIRSF005485">
    <property type="entry name" value="HrcA"/>
    <property type="match status" value="1"/>
</dbReference>
<dbReference type="Gene3D" id="3.30.390.60">
    <property type="entry name" value="Heat-inducible transcription repressor hrca homolog, domain 3"/>
    <property type="match status" value="1"/>
</dbReference>
<dbReference type="InterPro" id="IPR036388">
    <property type="entry name" value="WH-like_DNA-bd_sf"/>
</dbReference>
<dbReference type="HAMAP" id="MF_00081">
    <property type="entry name" value="HrcA"/>
    <property type="match status" value="1"/>
</dbReference>